<dbReference type="InterPro" id="IPR018660">
    <property type="entry name" value="MliC"/>
</dbReference>
<evidence type="ECO:0000313" key="9">
    <source>
        <dbReference type="Proteomes" id="UP000198281"/>
    </source>
</evidence>
<evidence type="ECO:0000313" key="8">
    <source>
        <dbReference type="EMBL" id="SNS40683.1"/>
    </source>
</evidence>
<dbReference type="Proteomes" id="UP000198281">
    <property type="component" value="Unassembled WGS sequence"/>
</dbReference>
<evidence type="ECO:0000256" key="1">
    <source>
        <dbReference type="ARBA" id="ARBA00022729"/>
    </source>
</evidence>
<proteinExistence type="predicted"/>
<evidence type="ECO:0000256" key="3">
    <source>
        <dbReference type="ARBA" id="ARBA00023139"/>
    </source>
</evidence>
<keyword evidence="3" id="KW-0564">Palmitate</keyword>
<feature type="signal peptide" evidence="6">
    <location>
        <begin position="1"/>
        <end position="25"/>
    </location>
</feature>
<accession>A0A239E9H6</accession>
<evidence type="ECO:0000256" key="2">
    <source>
        <dbReference type="ARBA" id="ARBA00023136"/>
    </source>
</evidence>
<feature type="compositionally biased region" description="Basic and acidic residues" evidence="5">
    <location>
        <begin position="137"/>
        <end position="148"/>
    </location>
</feature>
<sequence length="158" mass="16428">MMAHGPAHTLPIALFALLAACGQSATPTPAESVTRESAAGDVAPVDARAPGANAAMPAAGAIREVGYSCTPAMAITARYDNSDATDPEVKLTIDGTAYDLDLTPSASGARYATDDGRADNRMLVWWTKGHEATLFEGKEGDRAEDEKTLATCTEKQTA</sequence>
<gene>
    <name evidence="8" type="ORF">SAMN06295912_1064</name>
</gene>
<feature type="region of interest" description="Disordered" evidence="5">
    <location>
        <begin position="137"/>
        <end position="158"/>
    </location>
</feature>
<evidence type="ECO:0000259" key="7">
    <source>
        <dbReference type="Pfam" id="PF09864"/>
    </source>
</evidence>
<dbReference type="Pfam" id="PF09864">
    <property type="entry name" value="MliC"/>
    <property type="match status" value="1"/>
</dbReference>
<keyword evidence="4" id="KW-0449">Lipoprotein</keyword>
<keyword evidence="9" id="KW-1185">Reference proteome</keyword>
<keyword evidence="1 6" id="KW-0732">Signal</keyword>
<dbReference type="SUPFAM" id="SSF141488">
    <property type="entry name" value="YdhA-like"/>
    <property type="match status" value="1"/>
</dbReference>
<evidence type="ECO:0000256" key="5">
    <source>
        <dbReference type="SAM" id="MobiDB-lite"/>
    </source>
</evidence>
<dbReference type="AlphaFoldDB" id="A0A239E9H6"/>
<feature type="domain" description="C-type lysozyme inhibitor" evidence="7">
    <location>
        <begin position="67"/>
        <end position="141"/>
    </location>
</feature>
<keyword evidence="2" id="KW-0472">Membrane</keyword>
<feature type="chain" id="PRO_5012127653" evidence="6">
    <location>
        <begin position="26"/>
        <end position="158"/>
    </location>
</feature>
<protein>
    <submittedName>
        <fullName evidence="8">Membrane-bound inhibitor of C-type lysozyme</fullName>
    </submittedName>
</protein>
<reference evidence="9" key="1">
    <citation type="submission" date="2017-06" db="EMBL/GenBank/DDBJ databases">
        <authorList>
            <person name="Varghese N."/>
            <person name="Submissions S."/>
        </authorList>
    </citation>
    <scope>NUCLEOTIDE SEQUENCE [LARGE SCALE GENOMIC DNA]</scope>
    <source>
        <strain evidence="9">LNB2</strain>
    </source>
</reference>
<evidence type="ECO:0000256" key="4">
    <source>
        <dbReference type="ARBA" id="ARBA00023288"/>
    </source>
</evidence>
<dbReference type="Gene3D" id="2.40.128.200">
    <property type="match status" value="1"/>
</dbReference>
<name>A0A239E9H6_9SPHN</name>
<evidence type="ECO:0000256" key="6">
    <source>
        <dbReference type="SAM" id="SignalP"/>
    </source>
</evidence>
<organism evidence="8 9">
    <name type="scientific">Edaphosphingomonas laterariae</name>
    <dbReference type="NCBI Taxonomy" id="861865"/>
    <lineage>
        <taxon>Bacteria</taxon>
        <taxon>Pseudomonadati</taxon>
        <taxon>Pseudomonadota</taxon>
        <taxon>Alphaproteobacteria</taxon>
        <taxon>Sphingomonadales</taxon>
        <taxon>Rhizorhabdaceae</taxon>
        <taxon>Edaphosphingomonas</taxon>
    </lineage>
</organism>
<dbReference type="EMBL" id="FZOS01000006">
    <property type="protein sequence ID" value="SNS40683.1"/>
    <property type="molecule type" value="Genomic_DNA"/>
</dbReference>
<dbReference type="InterPro" id="IPR036328">
    <property type="entry name" value="MliC_sf"/>
</dbReference>